<reference evidence="2" key="1">
    <citation type="journal article" date="2019" name="Int. J. Syst. Evol. Microbiol.">
        <title>The Global Catalogue of Microorganisms (GCM) 10K type strain sequencing project: providing services to taxonomists for standard genome sequencing and annotation.</title>
        <authorList>
            <consortium name="The Broad Institute Genomics Platform"/>
            <consortium name="The Broad Institute Genome Sequencing Center for Infectious Disease"/>
            <person name="Wu L."/>
            <person name="Ma J."/>
        </authorList>
    </citation>
    <scope>NUCLEOTIDE SEQUENCE [LARGE SCALE GENOMIC DNA]</scope>
    <source>
        <strain evidence="2">CGMCC 1.9106</strain>
    </source>
</reference>
<dbReference type="RefSeq" id="WP_376804780.1">
    <property type="nucleotide sequence ID" value="NZ_JBHTAC010000002.1"/>
</dbReference>
<sequence>MAEETANLCSCCGEPLPPGNLAWDLEMPDPVAYLDDDDRAQRTLFESEQVFNIAGLGAFIRVILPVPVEHDRTATFGVWLCVPDAKEWTRINEAARKGGSAWAGTTFEGRLATALQPWPDVFGAWTRAVVPGPDQVPRLVHSHDPLLARVLTERWPEELIRTRGLHAVRPLSGGPTPNPYRRSLWSRLSGR</sequence>
<organism evidence="1 2">
    <name type="scientific">Catellatospora aurea</name>
    <dbReference type="NCBI Taxonomy" id="1337874"/>
    <lineage>
        <taxon>Bacteria</taxon>
        <taxon>Bacillati</taxon>
        <taxon>Actinomycetota</taxon>
        <taxon>Actinomycetes</taxon>
        <taxon>Micromonosporales</taxon>
        <taxon>Micromonosporaceae</taxon>
        <taxon>Catellatospora</taxon>
    </lineage>
</organism>
<comment type="caution">
    <text evidence="1">The sequence shown here is derived from an EMBL/GenBank/DDBJ whole genome shotgun (WGS) entry which is preliminary data.</text>
</comment>
<proteinExistence type="predicted"/>
<evidence type="ECO:0000313" key="1">
    <source>
        <dbReference type="EMBL" id="MFC7241306.1"/>
    </source>
</evidence>
<dbReference type="EMBL" id="JBHTAC010000002">
    <property type="protein sequence ID" value="MFC7241306.1"/>
    <property type="molecule type" value="Genomic_DNA"/>
</dbReference>
<name>A0ABW2GMM9_9ACTN</name>
<accession>A0ABW2GMM9</accession>
<evidence type="ECO:0000313" key="2">
    <source>
        <dbReference type="Proteomes" id="UP001596392"/>
    </source>
</evidence>
<dbReference type="Pfam" id="PF09965">
    <property type="entry name" value="DUF2199"/>
    <property type="match status" value="1"/>
</dbReference>
<keyword evidence="2" id="KW-1185">Reference proteome</keyword>
<gene>
    <name evidence="1" type="ORF">ACFQO7_02320</name>
</gene>
<protein>
    <submittedName>
        <fullName evidence="1">DUF2199 domain-containing protein</fullName>
    </submittedName>
</protein>
<dbReference type="Proteomes" id="UP001596392">
    <property type="component" value="Unassembled WGS sequence"/>
</dbReference>
<dbReference type="InterPro" id="IPR018697">
    <property type="entry name" value="DUF2199"/>
</dbReference>